<evidence type="ECO:0000256" key="1">
    <source>
        <dbReference type="SAM" id="Phobius"/>
    </source>
</evidence>
<dbReference type="EMBL" id="CAJNOM010001511">
    <property type="protein sequence ID" value="CAF1610798.1"/>
    <property type="molecule type" value="Genomic_DNA"/>
</dbReference>
<proteinExistence type="predicted"/>
<evidence type="ECO:0000313" key="4">
    <source>
        <dbReference type="Proteomes" id="UP000663832"/>
    </source>
</evidence>
<comment type="caution">
    <text evidence="2">The sequence shown here is derived from an EMBL/GenBank/DDBJ whole genome shotgun (WGS) entry which is preliminary data.</text>
</comment>
<feature type="transmembrane region" description="Helical" evidence="1">
    <location>
        <begin position="20"/>
        <end position="39"/>
    </location>
</feature>
<accession>A0A815K9Z7</accession>
<evidence type="ECO:0000313" key="3">
    <source>
        <dbReference type="EMBL" id="CAF1610798.1"/>
    </source>
</evidence>
<protein>
    <submittedName>
        <fullName evidence="2">Uncharacterized protein</fullName>
    </submittedName>
</protein>
<keyword evidence="1" id="KW-1133">Transmembrane helix</keyword>
<keyword evidence="1" id="KW-0812">Transmembrane</keyword>
<reference evidence="2" key="1">
    <citation type="submission" date="2021-02" db="EMBL/GenBank/DDBJ databases">
        <authorList>
            <person name="Nowell W R."/>
        </authorList>
    </citation>
    <scope>NUCLEOTIDE SEQUENCE</scope>
</reference>
<sequence>MAPIRMSRVSYRRFKTIAKLTIMVLCTGNFLLMIMTTRLLKETVQLSQHNITIWSTEYFLISLILISICIFNSTIHDIKRQLLSFDVELIDKSLSNHCHLTKTCAKNLKVLDKTNGISPSIEERQKFYEAYKNDPEMTQVDAFICFHPTAMCEVFMPFNRPLIIIASTRYEMGRFSKEEWIKWNKNLQLIALNPRNIVAANNLYDAEYIRYFTGITPIIIPSLCDYTNVSYAPIIKKPFLIATMYVDKFRFQFMRNLKSSLKRSNTSITVGYLRDIYKERYEYSDIASHPGIIYIPYQVSLMSLFEQYRMNIPLFFPSIDLLTEWHYTHHVIDQRTWDTVYKHPSNTSIIPGVLGSDIPDPNNEFDRKAIRYWLQFSDFYQWPHITYFNSIDDLTIKLTSTNLTEISRNMKIYNTDLKQKLFQQWNHILQRISSK</sequence>
<keyword evidence="4" id="KW-1185">Reference proteome</keyword>
<evidence type="ECO:0000313" key="5">
    <source>
        <dbReference type="Proteomes" id="UP000663877"/>
    </source>
</evidence>
<gene>
    <name evidence="2" type="ORF">BJG266_LOCUS37071</name>
    <name evidence="3" type="ORF">QVE165_LOCUS54016</name>
</gene>
<organism evidence="2 5">
    <name type="scientific">Adineta steineri</name>
    <dbReference type="NCBI Taxonomy" id="433720"/>
    <lineage>
        <taxon>Eukaryota</taxon>
        <taxon>Metazoa</taxon>
        <taxon>Spiralia</taxon>
        <taxon>Gnathifera</taxon>
        <taxon>Rotifera</taxon>
        <taxon>Eurotatoria</taxon>
        <taxon>Bdelloidea</taxon>
        <taxon>Adinetida</taxon>
        <taxon>Adinetidae</taxon>
        <taxon>Adineta</taxon>
    </lineage>
</organism>
<name>A0A815K9Z7_9BILA</name>
<dbReference type="Proteomes" id="UP000663877">
    <property type="component" value="Unassembled WGS sequence"/>
</dbReference>
<dbReference type="AlphaFoldDB" id="A0A815K9Z7"/>
<feature type="transmembrane region" description="Helical" evidence="1">
    <location>
        <begin position="51"/>
        <end position="71"/>
    </location>
</feature>
<evidence type="ECO:0000313" key="2">
    <source>
        <dbReference type="EMBL" id="CAF1390226.1"/>
    </source>
</evidence>
<keyword evidence="1" id="KW-0472">Membrane</keyword>
<dbReference type="OrthoDB" id="419709at2759"/>
<dbReference type="Proteomes" id="UP000663832">
    <property type="component" value="Unassembled WGS sequence"/>
</dbReference>
<dbReference type="EMBL" id="CAJNOI010001177">
    <property type="protein sequence ID" value="CAF1390226.1"/>
    <property type="molecule type" value="Genomic_DNA"/>
</dbReference>